<evidence type="ECO:0000313" key="2">
    <source>
        <dbReference type="EMBL" id="KAK9767809.1"/>
    </source>
</evidence>
<dbReference type="Proteomes" id="UP001479436">
    <property type="component" value="Unassembled WGS sequence"/>
</dbReference>
<dbReference type="InterPro" id="IPR000182">
    <property type="entry name" value="GNAT_dom"/>
</dbReference>
<proteinExistence type="predicted"/>
<evidence type="ECO:0000313" key="3">
    <source>
        <dbReference type="Proteomes" id="UP001479436"/>
    </source>
</evidence>
<name>A0ABR2X201_9FUNG</name>
<reference evidence="2 3" key="1">
    <citation type="submission" date="2023-04" db="EMBL/GenBank/DDBJ databases">
        <title>Genome of Basidiobolus ranarum AG-B5.</title>
        <authorList>
            <person name="Stajich J.E."/>
            <person name="Carter-House D."/>
            <person name="Gryganskyi A."/>
        </authorList>
    </citation>
    <scope>NUCLEOTIDE SEQUENCE [LARGE SCALE GENOMIC DNA]</scope>
    <source>
        <strain evidence="2 3">AG-B5</strain>
    </source>
</reference>
<dbReference type="CDD" id="cd04301">
    <property type="entry name" value="NAT_SF"/>
    <property type="match status" value="1"/>
</dbReference>
<dbReference type="InterPro" id="IPR016181">
    <property type="entry name" value="Acyl_CoA_acyltransferase"/>
</dbReference>
<organism evidence="2 3">
    <name type="scientific">Basidiobolus ranarum</name>
    <dbReference type="NCBI Taxonomy" id="34480"/>
    <lineage>
        <taxon>Eukaryota</taxon>
        <taxon>Fungi</taxon>
        <taxon>Fungi incertae sedis</taxon>
        <taxon>Zoopagomycota</taxon>
        <taxon>Entomophthoromycotina</taxon>
        <taxon>Basidiobolomycetes</taxon>
        <taxon>Basidiobolales</taxon>
        <taxon>Basidiobolaceae</taxon>
        <taxon>Basidiobolus</taxon>
    </lineage>
</organism>
<dbReference type="SUPFAM" id="SSF55729">
    <property type="entry name" value="Acyl-CoA N-acyltransferases (Nat)"/>
    <property type="match status" value="1"/>
</dbReference>
<keyword evidence="3" id="KW-1185">Reference proteome</keyword>
<gene>
    <name evidence="2" type="ORF">K7432_002090</name>
</gene>
<evidence type="ECO:0000259" key="1">
    <source>
        <dbReference type="PROSITE" id="PS51186"/>
    </source>
</evidence>
<dbReference type="EMBL" id="JASJQH010000053">
    <property type="protein sequence ID" value="KAK9767809.1"/>
    <property type="molecule type" value="Genomic_DNA"/>
</dbReference>
<protein>
    <recommendedName>
        <fullName evidence="1">N-acetyltransferase domain-containing protein</fullName>
    </recommendedName>
</protein>
<comment type="caution">
    <text evidence="2">The sequence shown here is derived from an EMBL/GenBank/DDBJ whole genome shotgun (WGS) entry which is preliminary data.</text>
</comment>
<dbReference type="Pfam" id="PF00583">
    <property type="entry name" value="Acetyltransf_1"/>
    <property type="match status" value="1"/>
</dbReference>
<dbReference type="PROSITE" id="PS51186">
    <property type="entry name" value="GNAT"/>
    <property type="match status" value="1"/>
</dbReference>
<dbReference type="Gene3D" id="3.40.630.30">
    <property type="match status" value="1"/>
</dbReference>
<feature type="domain" description="N-acetyltransferase" evidence="1">
    <location>
        <begin position="1"/>
        <end position="167"/>
    </location>
</feature>
<sequence length="167" mass="19552">MEIRVLKEEDIEDVQEFLFNVIEEDFGYQYNPVWHADIVKMKEFYIQDPRSHFLVGWDENGNIVGTIAIRKYNNNYPELNHLYSGKPTSMICRHFVAKALRNKRVGTVLLKAMESYARESGVSILYLHTQTTVPGSLEYWKAKGYIITLEMKDELRTVHLDKHLLAN</sequence>
<accession>A0ABR2X201</accession>